<dbReference type="EnsemblMetazoa" id="CLYHEMT009912.2">
    <property type="protein sequence ID" value="CLYHEMP009912.2"/>
    <property type="gene ID" value="CLYHEMG009912"/>
</dbReference>
<organism evidence="1 2">
    <name type="scientific">Clytia hemisphaerica</name>
    <dbReference type="NCBI Taxonomy" id="252671"/>
    <lineage>
        <taxon>Eukaryota</taxon>
        <taxon>Metazoa</taxon>
        <taxon>Cnidaria</taxon>
        <taxon>Hydrozoa</taxon>
        <taxon>Hydroidolina</taxon>
        <taxon>Leptothecata</taxon>
        <taxon>Obeliida</taxon>
        <taxon>Clytiidae</taxon>
        <taxon>Clytia</taxon>
    </lineage>
</organism>
<dbReference type="Proteomes" id="UP000594262">
    <property type="component" value="Unplaced"/>
</dbReference>
<reference evidence="1" key="1">
    <citation type="submission" date="2021-01" db="UniProtKB">
        <authorList>
            <consortium name="EnsemblMetazoa"/>
        </authorList>
    </citation>
    <scope>IDENTIFICATION</scope>
</reference>
<protein>
    <submittedName>
        <fullName evidence="1">Uncharacterized protein</fullName>
    </submittedName>
</protein>
<accession>A0A7M5V9I5</accession>
<evidence type="ECO:0000313" key="1">
    <source>
        <dbReference type="EnsemblMetazoa" id="CLYHEMP009912.2"/>
    </source>
</evidence>
<sequence>MMGEPSNDTDNGFNIDGNNSLWEEIDNQTNTALGNIIMCGEACQFLFSVDTVLRSSLESGITGHSSLFSTEETLLDIASSGEAEGIFFCVTFRLIQENISIVRFFEHGCYKGAMKSSMQETINTMIEDENSHYIEVFNDHDVENKLKRESLLKKKKGPAKTKRSNFHRKLLESKESVGLNLPFIAKELNVSGQIKCTGIIARVERNNAKNDKDKLWYTQEMLDHRESLAEKLREYKLSALGKDMEKNLRIFDRVAESSLDFREQLEMICSIPNFYKWLWTLDDPSKQQVKFEQKFSSSTRYLPGSPRNRIVHAVALNGSEHNVITALNTMLNIYVQIDNSSGERPRKRRKCNVQKARPVIDKNLLCQSLGVDPQEVDELSKQLYSAEQQTLYLTFVEKLFANGCINWRLKNSSSQVILMNNYDAETGEFKEKDFVHVTIRGTPGGPIISCSCQLFGMLSDSMEEMFGEGDDDWEGIKCCHARLAKDILIKKPMMFVPNESDHLSLPPYYLNETLLKKGEELAKEPIVKLPSNSNVHKFSVVDDVGHPSLVTLFLAKKTKTRIITCHDKYCQATDTRERSAKKYFETDDLCTHLKKLKSCFDVSTLTFSSEDCDDDADDDKEVEENDDANIQPVFTQKPNEKVFDEELKQWQFHNCATSKQSVDQDPFYETLMSKVEEFSLKIFKREDIQLIPDKTGSCECEGVWFTEDIPDGHLIPDGETTLYTSAGAVDAKIFK</sequence>
<name>A0A7M5V9I5_9CNID</name>
<keyword evidence="2" id="KW-1185">Reference proteome</keyword>
<dbReference type="OrthoDB" id="6036099at2759"/>
<evidence type="ECO:0000313" key="2">
    <source>
        <dbReference type="Proteomes" id="UP000594262"/>
    </source>
</evidence>
<dbReference type="AlphaFoldDB" id="A0A7M5V9I5"/>
<proteinExistence type="predicted"/>